<evidence type="ECO:0000313" key="2">
    <source>
        <dbReference type="EMBL" id="WLQ64718.1"/>
    </source>
</evidence>
<dbReference type="RefSeq" id="WP_147959065.1">
    <property type="nucleotide sequence ID" value="NZ_CP120983.1"/>
</dbReference>
<dbReference type="EMBL" id="CP120983">
    <property type="protein sequence ID" value="WLQ64718.1"/>
    <property type="molecule type" value="Genomic_DNA"/>
</dbReference>
<protein>
    <submittedName>
        <fullName evidence="2">Uncharacterized protein</fullName>
    </submittedName>
</protein>
<gene>
    <name evidence="2" type="ORF">P8A20_14425</name>
</gene>
<sequence>MRNYRLTSLLFFVPFMAISGIDRVQEAGWARLWGMAEILLAVCILAGAVREIRTGLVRRKEERTTGPSA</sequence>
<feature type="transmembrane region" description="Helical" evidence="1">
    <location>
        <begin position="30"/>
        <end position="49"/>
    </location>
</feature>
<keyword evidence="3" id="KW-1185">Reference proteome</keyword>
<keyword evidence="1" id="KW-0472">Membrane</keyword>
<reference evidence="2 3" key="1">
    <citation type="submission" date="2023-03" db="EMBL/GenBank/DDBJ databases">
        <title>Isolation and description of six Streptomyces strains from soil environments, able to metabolize different microbial glucans.</title>
        <authorList>
            <person name="Widen T."/>
            <person name="Larsbrink J."/>
        </authorList>
    </citation>
    <scope>NUCLEOTIDE SEQUENCE [LARGE SCALE GENOMIC DNA]</scope>
    <source>
        <strain evidence="2 3">Alt3</strain>
    </source>
</reference>
<keyword evidence="1" id="KW-0812">Transmembrane</keyword>
<evidence type="ECO:0000313" key="3">
    <source>
        <dbReference type="Proteomes" id="UP001224433"/>
    </source>
</evidence>
<accession>A0ABY9JAL2</accession>
<name>A0ABY9JAL2_9ACTN</name>
<organism evidence="2 3">
    <name type="scientific">Streptomyces glycanivorans</name>
    <dbReference type="NCBI Taxonomy" id="3033808"/>
    <lineage>
        <taxon>Bacteria</taxon>
        <taxon>Bacillati</taxon>
        <taxon>Actinomycetota</taxon>
        <taxon>Actinomycetes</taxon>
        <taxon>Kitasatosporales</taxon>
        <taxon>Streptomycetaceae</taxon>
        <taxon>Streptomyces</taxon>
    </lineage>
</organism>
<dbReference type="Proteomes" id="UP001224433">
    <property type="component" value="Chromosome"/>
</dbReference>
<keyword evidence="1" id="KW-1133">Transmembrane helix</keyword>
<proteinExistence type="predicted"/>
<evidence type="ECO:0000256" key="1">
    <source>
        <dbReference type="SAM" id="Phobius"/>
    </source>
</evidence>